<evidence type="ECO:0000313" key="2">
    <source>
        <dbReference type="Proteomes" id="UP000321820"/>
    </source>
</evidence>
<dbReference type="Pfam" id="PF18032">
    <property type="entry name" value="FRP"/>
    <property type="match status" value="1"/>
</dbReference>
<dbReference type="EMBL" id="CP042806">
    <property type="protein sequence ID" value="QEE28154.1"/>
    <property type="molecule type" value="Genomic_DNA"/>
</dbReference>
<proteinExistence type="predicted"/>
<organism evidence="1 2">
    <name type="scientific">Terriglobus albidus</name>
    <dbReference type="NCBI Taxonomy" id="1592106"/>
    <lineage>
        <taxon>Bacteria</taxon>
        <taxon>Pseudomonadati</taxon>
        <taxon>Acidobacteriota</taxon>
        <taxon>Terriglobia</taxon>
        <taxon>Terriglobales</taxon>
        <taxon>Acidobacteriaceae</taxon>
        <taxon>Terriglobus</taxon>
    </lineage>
</organism>
<dbReference type="Proteomes" id="UP000321820">
    <property type="component" value="Chromosome"/>
</dbReference>
<dbReference type="Gene3D" id="6.10.140.1840">
    <property type="match status" value="1"/>
</dbReference>
<evidence type="ECO:0000313" key="1">
    <source>
        <dbReference type="EMBL" id="QEE28154.1"/>
    </source>
</evidence>
<accession>A0A5B9E949</accession>
<dbReference type="RefSeq" id="WP_147647345.1">
    <property type="nucleotide sequence ID" value="NZ_CP042806.1"/>
</dbReference>
<reference evidence="1 2" key="1">
    <citation type="submission" date="2019-08" db="EMBL/GenBank/DDBJ databases">
        <title>Complete genome sequence of Terriglobus albidus strain ORNL.</title>
        <authorList>
            <person name="Podar M."/>
        </authorList>
    </citation>
    <scope>NUCLEOTIDE SEQUENCE [LARGE SCALE GENOMIC DNA]</scope>
    <source>
        <strain evidence="1 2">ORNL</strain>
    </source>
</reference>
<gene>
    <name evidence="1" type="ORF">FTW19_09195</name>
</gene>
<dbReference type="InterPro" id="IPR041601">
    <property type="entry name" value="FRP"/>
</dbReference>
<name>A0A5B9E949_9BACT</name>
<protein>
    <submittedName>
        <fullName evidence="1">Uncharacterized protein</fullName>
    </submittedName>
</protein>
<sequence length="117" mass="13885">MPSTQDIESIHMRDWRWSQAEKIAARRAFEQALHQDLDTVMRTAKERIAQITKPAELWDIEDWLGDQRRRIDRDYDYRYSVLPIVFAGMIRSGRLTENDLHGIDPAKLDIIRRIASY</sequence>
<dbReference type="OrthoDB" id="119707at2"/>
<dbReference type="KEGG" id="talb:FTW19_09195"/>
<dbReference type="InterPro" id="IPR053747">
    <property type="entry name" value="Fluoresc_Recovery_Reg"/>
</dbReference>
<keyword evidence="2" id="KW-1185">Reference proteome</keyword>
<dbReference type="GO" id="GO:0042651">
    <property type="term" value="C:thylakoid membrane"/>
    <property type="evidence" value="ECO:0007669"/>
    <property type="project" value="InterPro"/>
</dbReference>
<dbReference type="AlphaFoldDB" id="A0A5B9E949"/>